<accession>A0A6I4XK11</accession>
<organism evidence="3 4">
    <name type="scientific">Enterococcus gallinarum</name>
    <dbReference type="NCBI Taxonomy" id="1353"/>
    <lineage>
        <taxon>Bacteria</taxon>
        <taxon>Bacillati</taxon>
        <taxon>Bacillota</taxon>
        <taxon>Bacilli</taxon>
        <taxon>Lactobacillales</taxon>
        <taxon>Enterococcaceae</taxon>
        <taxon>Enterococcus</taxon>
    </lineage>
</organism>
<dbReference type="NCBIfam" id="TIGR01554">
    <property type="entry name" value="major_cap_HK97"/>
    <property type="match status" value="1"/>
</dbReference>
<dbReference type="Gene3D" id="3.30.2400.10">
    <property type="entry name" value="Major capsid protein gp5"/>
    <property type="match status" value="1"/>
</dbReference>
<evidence type="ECO:0000313" key="4">
    <source>
        <dbReference type="Proteomes" id="UP000439965"/>
    </source>
</evidence>
<feature type="non-terminal residue" evidence="3">
    <location>
        <position position="142"/>
    </location>
</feature>
<proteinExistence type="predicted"/>
<evidence type="ECO:0000313" key="3">
    <source>
        <dbReference type="EMBL" id="MXS27987.1"/>
    </source>
</evidence>
<dbReference type="RefSeq" id="WP_160806479.1">
    <property type="nucleotide sequence ID" value="NZ_WVTI01000393.1"/>
</dbReference>
<reference evidence="3 4" key="1">
    <citation type="submission" date="2019-04" db="EMBL/GenBank/DDBJ databases">
        <title>Step-wise assembly of the neonatal virome modulated by breast feeding.</title>
        <authorList>
            <person name="Liang G."/>
            <person name="Bushman F."/>
        </authorList>
    </citation>
    <scope>NUCLEOTIDE SEQUENCE [LARGE SCALE GENOMIC DNA]</scope>
    <source>
        <strain evidence="3 4">E3404</strain>
    </source>
</reference>
<comment type="subcellular location">
    <subcellularLocation>
        <location evidence="1">Virion</location>
    </subcellularLocation>
</comment>
<comment type="caution">
    <text evidence="3">The sequence shown here is derived from an EMBL/GenBank/DDBJ whole genome shotgun (WGS) entry which is preliminary data.</text>
</comment>
<feature type="domain" description="Phage capsid-like C-terminal" evidence="2">
    <location>
        <begin position="11"/>
        <end position="139"/>
    </location>
</feature>
<dbReference type="InterPro" id="IPR024455">
    <property type="entry name" value="Phage_capsid"/>
</dbReference>
<evidence type="ECO:0000256" key="1">
    <source>
        <dbReference type="ARBA" id="ARBA00004328"/>
    </source>
</evidence>
<name>A0A6I4XK11_ENTGA</name>
<dbReference type="Proteomes" id="UP000439965">
    <property type="component" value="Unassembled WGS sequence"/>
</dbReference>
<evidence type="ECO:0000259" key="2">
    <source>
        <dbReference type="Pfam" id="PF05065"/>
    </source>
</evidence>
<dbReference type="EMBL" id="WVTI01000393">
    <property type="protein sequence ID" value="MXS27987.1"/>
    <property type="molecule type" value="Genomic_DNA"/>
</dbReference>
<sequence>MIEEQHPFYGAIRKLNVRGNLTIKQHVSVDAGDASFVDEGTPAEDEKNTFAEITLTGFEVAKLVRVSFMLDAMSIEEFIPYIQQEIADRVGRMLGKAIFSGTGVKQPKGVLTVLSEQSGTPQVVTATDAIKYADLTNLRSKL</sequence>
<gene>
    <name evidence="3" type="ORF">GTI89_18255</name>
</gene>
<dbReference type="InterPro" id="IPR054612">
    <property type="entry name" value="Phage_capsid-like_C"/>
</dbReference>
<dbReference type="SUPFAM" id="SSF56563">
    <property type="entry name" value="Major capsid protein gp5"/>
    <property type="match status" value="1"/>
</dbReference>
<dbReference type="AlphaFoldDB" id="A0A6I4XK11"/>
<dbReference type="Pfam" id="PF05065">
    <property type="entry name" value="Phage_capsid"/>
    <property type="match status" value="1"/>
</dbReference>
<protein>
    <submittedName>
        <fullName evidence="3">Phage major capsid protein</fullName>
    </submittedName>
</protein>